<evidence type="ECO:0000313" key="2">
    <source>
        <dbReference type="Proteomes" id="UP001162131"/>
    </source>
</evidence>
<dbReference type="EMBL" id="CAJZBQ010000024">
    <property type="protein sequence ID" value="CAG9319973.1"/>
    <property type="molecule type" value="Genomic_DNA"/>
</dbReference>
<keyword evidence="2" id="KW-1185">Reference proteome</keyword>
<reference evidence="1" key="1">
    <citation type="submission" date="2021-09" db="EMBL/GenBank/DDBJ databases">
        <authorList>
            <consortium name="AG Swart"/>
            <person name="Singh M."/>
            <person name="Singh A."/>
            <person name="Seah K."/>
            <person name="Emmerich C."/>
        </authorList>
    </citation>
    <scope>NUCLEOTIDE SEQUENCE</scope>
    <source>
        <strain evidence="1">ATCC30299</strain>
    </source>
</reference>
<organism evidence="1 2">
    <name type="scientific">Blepharisma stoltei</name>
    <dbReference type="NCBI Taxonomy" id="1481888"/>
    <lineage>
        <taxon>Eukaryota</taxon>
        <taxon>Sar</taxon>
        <taxon>Alveolata</taxon>
        <taxon>Ciliophora</taxon>
        <taxon>Postciliodesmatophora</taxon>
        <taxon>Heterotrichea</taxon>
        <taxon>Heterotrichida</taxon>
        <taxon>Blepharismidae</taxon>
        <taxon>Blepharisma</taxon>
    </lineage>
</organism>
<protein>
    <submittedName>
        <fullName evidence="1">Uncharacterized protein</fullName>
    </submittedName>
</protein>
<gene>
    <name evidence="1" type="ORF">BSTOLATCC_MIC25488</name>
</gene>
<name>A0AAU9IYL1_9CILI</name>
<accession>A0AAU9IYL1</accession>
<comment type="caution">
    <text evidence="1">The sequence shown here is derived from an EMBL/GenBank/DDBJ whole genome shotgun (WGS) entry which is preliminary data.</text>
</comment>
<sequence length="141" mass="15767">MVTLTEIGLRGAPPMELVGPIADEAEDTGLIPVLSRPSVVGKPCRRGSFISPPKVFPVPARWARQVFPITWSSFIGTIGALRQKWLCPKELIPWTGGFDQKSRWRRAWEYGHIRTRPGVVFRAEVLRSADSPTYGLLKLTN</sequence>
<evidence type="ECO:0000313" key="1">
    <source>
        <dbReference type="EMBL" id="CAG9319973.1"/>
    </source>
</evidence>
<proteinExistence type="predicted"/>
<dbReference type="Proteomes" id="UP001162131">
    <property type="component" value="Unassembled WGS sequence"/>
</dbReference>
<dbReference type="AlphaFoldDB" id="A0AAU9IYL1"/>